<evidence type="ECO:0000256" key="2">
    <source>
        <dbReference type="SAM" id="MobiDB-lite"/>
    </source>
</evidence>
<dbReference type="AlphaFoldDB" id="A0A316VY71"/>
<dbReference type="SUPFAM" id="SSF57997">
    <property type="entry name" value="Tropomyosin"/>
    <property type="match status" value="1"/>
</dbReference>
<feature type="compositionally biased region" description="Low complexity" evidence="2">
    <location>
        <begin position="618"/>
        <end position="628"/>
    </location>
</feature>
<keyword evidence="1" id="KW-0175">Coiled coil</keyword>
<keyword evidence="4" id="KW-1185">Reference proteome</keyword>
<name>A0A316VY71_9BASI</name>
<evidence type="ECO:0000256" key="1">
    <source>
        <dbReference type="SAM" id="Coils"/>
    </source>
</evidence>
<dbReference type="InParanoid" id="A0A316VY71"/>
<gene>
    <name evidence="3" type="ORF">IE81DRAFT_347492</name>
</gene>
<dbReference type="RefSeq" id="XP_025369552.1">
    <property type="nucleotide sequence ID" value="XM_025516156.1"/>
</dbReference>
<dbReference type="EMBL" id="KZ819380">
    <property type="protein sequence ID" value="PWN42392.1"/>
    <property type="molecule type" value="Genomic_DNA"/>
</dbReference>
<sequence length="680" mass="74890">MTRTKAALEGLWAAFQKLKRGLEACKDAPAQMNLLEKMLAQEQEKAKNALYDKADLVDQLKAVREDLDNQHKSLAEQVRSKESVLDELHQEQQRLAVMTTRMEGIQAQCGTWEMQCEEKDQHLKALVADQSKLSDEIAGVLKDMRACEQYLSVSRDEAKAVEERLNAVLVELASSQEKLKTSGSECALLNAALSDAQQRVEALTRQESTLREKLEASDNGLKVSQSRIQNLQGELNIQEQVLVARSSESMHQVASLENERQISSRFREDCNAAIQAMDEAKNEAAESQKEVILQQQAQAQLHANLESLRSELQESALKATEMEAQLACAKTAEDERRQLADVQNQRVAEASERTKMMEDKLEQAQSQLTAVREELKECQGRAAQLDADRTRLANQMAATMEALSGSGQPQAPAAGGFETTLDQDVDLCTHSGALILRQSHAAVESMTQESFPDRYYAGRITAYEADFMIQITKNLDEQHAKETAKKDNELKRVQNENKTLIKKLSENQRRMGASAAGASTASGQWHDPEMQRRQIDLPPSDDAEAAGQRTAAHSLVTPTRAERAADISSTATQQTAVAPAPLSAPSAGNFQRSKTAILTSGNTQHAVISGTKMPPSSPLSSPHSSQASVTSDNATNDDTYMTDTVGPDESMNVRTTSSQASTLRRTQSQYPLRSSIRRRP</sequence>
<dbReference type="GeneID" id="37038026"/>
<proteinExistence type="predicted"/>
<dbReference type="OrthoDB" id="10390197at2759"/>
<dbReference type="Proteomes" id="UP000245783">
    <property type="component" value="Unassembled WGS sequence"/>
</dbReference>
<evidence type="ECO:0000313" key="3">
    <source>
        <dbReference type="EMBL" id="PWN42392.1"/>
    </source>
</evidence>
<feature type="coiled-coil region" evidence="1">
    <location>
        <begin position="32"/>
        <end position="91"/>
    </location>
</feature>
<evidence type="ECO:0000313" key="4">
    <source>
        <dbReference type="Proteomes" id="UP000245783"/>
    </source>
</evidence>
<feature type="region of interest" description="Disordered" evidence="2">
    <location>
        <begin position="505"/>
        <end position="588"/>
    </location>
</feature>
<organism evidence="3 4">
    <name type="scientific">Ceraceosorus guamensis</name>
    <dbReference type="NCBI Taxonomy" id="1522189"/>
    <lineage>
        <taxon>Eukaryota</taxon>
        <taxon>Fungi</taxon>
        <taxon>Dikarya</taxon>
        <taxon>Basidiomycota</taxon>
        <taxon>Ustilaginomycotina</taxon>
        <taxon>Exobasidiomycetes</taxon>
        <taxon>Ceraceosorales</taxon>
        <taxon>Ceraceosoraceae</taxon>
        <taxon>Ceraceosorus</taxon>
    </lineage>
</organism>
<reference evidence="3 4" key="1">
    <citation type="journal article" date="2018" name="Mol. Biol. Evol.">
        <title>Broad Genomic Sampling Reveals a Smut Pathogenic Ancestry of the Fungal Clade Ustilaginomycotina.</title>
        <authorList>
            <person name="Kijpornyongpan T."/>
            <person name="Mondo S.J."/>
            <person name="Barry K."/>
            <person name="Sandor L."/>
            <person name="Lee J."/>
            <person name="Lipzen A."/>
            <person name="Pangilinan J."/>
            <person name="LaButti K."/>
            <person name="Hainaut M."/>
            <person name="Henrissat B."/>
            <person name="Grigoriev I.V."/>
            <person name="Spatafora J.W."/>
            <person name="Aime M.C."/>
        </authorList>
    </citation>
    <scope>NUCLEOTIDE SEQUENCE [LARGE SCALE GENOMIC DNA]</scope>
    <source>
        <strain evidence="3 4">MCA 4658</strain>
    </source>
</reference>
<feature type="compositionally biased region" description="Polar residues" evidence="2">
    <location>
        <begin position="629"/>
        <end position="642"/>
    </location>
</feature>
<feature type="region of interest" description="Disordered" evidence="2">
    <location>
        <begin position="601"/>
        <end position="680"/>
    </location>
</feature>
<protein>
    <submittedName>
        <fullName evidence="3">Uncharacterized protein</fullName>
    </submittedName>
</protein>
<feature type="compositionally biased region" description="Low complexity" evidence="2">
    <location>
        <begin position="570"/>
        <end position="587"/>
    </location>
</feature>
<feature type="compositionally biased region" description="Basic and acidic residues" evidence="2">
    <location>
        <begin position="526"/>
        <end position="535"/>
    </location>
</feature>
<dbReference type="STRING" id="1522189.A0A316VY71"/>
<feature type="coiled-coil region" evidence="1">
    <location>
        <begin position="158"/>
        <end position="395"/>
    </location>
</feature>
<feature type="compositionally biased region" description="Polar residues" evidence="2">
    <location>
        <begin position="652"/>
        <end position="672"/>
    </location>
</feature>
<feature type="compositionally biased region" description="Low complexity" evidence="2">
    <location>
        <begin position="512"/>
        <end position="523"/>
    </location>
</feature>
<accession>A0A316VY71</accession>